<keyword evidence="9 12" id="KW-0675">Receptor</keyword>
<dbReference type="GO" id="GO:0010972">
    <property type="term" value="P:negative regulation of G2/M transition of mitotic cell cycle"/>
    <property type="evidence" value="ECO:0007669"/>
    <property type="project" value="TreeGrafter"/>
</dbReference>
<dbReference type="InterPro" id="IPR017452">
    <property type="entry name" value="GPCR_Rhodpsn_7TM"/>
</dbReference>
<evidence type="ECO:0000256" key="2">
    <source>
        <dbReference type="ARBA" id="ARBA00010663"/>
    </source>
</evidence>
<evidence type="ECO:0000313" key="16">
    <source>
        <dbReference type="Ensembl" id="ENSCPBP00000028895.1"/>
    </source>
</evidence>
<keyword evidence="17" id="KW-1185">Reference proteome</keyword>
<feature type="transmembrane region" description="Helical" evidence="14">
    <location>
        <begin position="177"/>
        <end position="197"/>
    </location>
</feature>
<feature type="compositionally biased region" description="Polar residues" evidence="13">
    <location>
        <begin position="366"/>
        <end position="383"/>
    </location>
</feature>
<name>A0A8C3I5Y5_CHRPI</name>
<dbReference type="GO" id="GO:0000082">
    <property type="term" value="P:G1/S transition of mitotic cell cycle"/>
    <property type="evidence" value="ECO:0007669"/>
    <property type="project" value="TreeGrafter"/>
</dbReference>
<evidence type="ECO:0000259" key="15">
    <source>
        <dbReference type="PROSITE" id="PS50262"/>
    </source>
</evidence>
<dbReference type="Ensembl" id="ENSCPBT00000034009.1">
    <property type="protein sequence ID" value="ENSCPBP00000028895.1"/>
    <property type="gene ID" value="ENSCPBG00000020384.1"/>
</dbReference>
<dbReference type="GO" id="GO:0004930">
    <property type="term" value="F:G protein-coupled receptor activity"/>
    <property type="evidence" value="ECO:0007669"/>
    <property type="project" value="UniProtKB-KW"/>
</dbReference>
<keyword evidence="4 12" id="KW-0812">Transmembrane</keyword>
<dbReference type="Proteomes" id="UP000694380">
    <property type="component" value="Unplaced"/>
</dbReference>
<feature type="domain" description="G-protein coupled receptors family 1 profile" evidence="15">
    <location>
        <begin position="76"/>
        <end position="328"/>
    </location>
</feature>
<dbReference type="PROSITE" id="PS50262">
    <property type="entry name" value="G_PROTEIN_RECEP_F1_2"/>
    <property type="match status" value="1"/>
</dbReference>
<evidence type="ECO:0000256" key="1">
    <source>
        <dbReference type="ARBA" id="ARBA00004651"/>
    </source>
</evidence>
<evidence type="ECO:0000256" key="3">
    <source>
        <dbReference type="ARBA" id="ARBA00022475"/>
    </source>
</evidence>
<evidence type="ECO:0000256" key="6">
    <source>
        <dbReference type="ARBA" id="ARBA00023040"/>
    </source>
</evidence>
<dbReference type="PANTHER" id="PTHR24234">
    <property type="entry name" value="LYSOPHOSPHATIDIC ACID RECEPTOR 5/SPHINGOSYLPHOSPHORYLCHOLINE RECEPTOR"/>
    <property type="match status" value="1"/>
</dbReference>
<keyword evidence="8" id="KW-1015">Disulfide bond</keyword>
<evidence type="ECO:0000256" key="13">
    <source>
        <dbReference type="SAM" id="MobiDB-lite"/>
    </source>
</evidence>
<keyword evidence="3" id="KW-1003">Cell membrane</keyword>
<evidence type="ECO:0000313" key="17">
    <source>
        <dbReference type="Proteomes" id="UP000694380"/>
    </source>
</evidence>
<dbReference type="SUPFAM" id="SSF81321">
    <property type="entry name" value="Family A G protein-coupled receptor-like"/>
    <property type="match status" value="1"/>
</dbReference>
<feature type="transmembrane region" description="Helical" evidence="14">
    <location>
        <begin position="265"/>
        <end position="287"/>
    </location>
</feature>
<comment type="similarity">
    <text evidence="2 12">Belongs to the G-protein coupled receptor 1 family.</text>
</comment>
<feature type="transmembrane region" description="Helical" evidence="14">
    <location>
        <begin position="137"/>
        <end position="165"/>
    </location>
</feature>
<keyword evidence="11 12" id="KW-0807">Transducer</keyword>
<reference evidence="16" key="2">
    <citation type="submission" date="2025-09" db="UniProtKB">
        <authorList>
            <consortium name="Ensembl"/>
        </authorList>
    </citation>
    <scope>IDENTIFICATION</scope>
</reference>
<dbReference type="Pfam" id="PF00001">
    <property type="entry name" value="7tm_1"/>
    <property type="match status" value="1"/>
</dbReference>
<organism evidence="16 17">
    <name type="scientific">Chrysemys picta bellii</name>
    <name type="common">Western painted turtle</name>
    <name type="synonym">Emys bellii</name>
    <dbReference type="NCBI Taxonomy" id="8478"/>
    <lineage>
        <taxon>Eukaryota</taxon>
        <taxon>Metazoa</taxon>
        <taxon>Chordata</taxon>
        <taxon>Craniata</taxon>
        <taxon>Vertebrata</taxon>
        <taxon>Euteleostomi</taxon>
        <taxon>Archelosauria</taxon>
        <taxon>Testudinata</taxon>
        <taxon>Testudines</taxon>
        <taxon>Cryptodira</taxon>
        <taxon>Durocryptodira</taxon>
        <taxon>Testudinoidea</taxon>
        <taxon>Emydidae</taxon>
        <taxon>Chrysemys</taxon>
    </lineage>
</organism>
<evidence type="ECO:0000256" key="11">
    <source>
        <dbReference type="ARBA" id="ARBA00023224"/>
    </source>
</evidence>
<evidence type="ECO:0000256" key="9">
    <source>
        <dbReference type="ARBA" id="ARBA00023170"/>
    </source>
</evidence>
<feature type="transmembrane region" description="Helical" evidence="14">
    <location>
        <begin position="93"/>
        <end position="117"/>
    </location>
</feature>
<dbReference type="PROSITE" id="PS00237">
    <property type="entry name" value="G_PROTEIN_RECEP_F1_1"/>
    <property type="match status" value="1"/>
</dbReference>
<keyword evidence="6 12" id="KW-0297">G-protein coupled receptor</keyword>
<feature type="region of interest" description="Disordered" evidence="13">
    <location>
        <begin position="358"/>
        <end position="383"/>
    </location>
</feature>
<dbReference type="PRINTS" id="PR00237">
    <property type="entry name" value="GPCRRHODOPSN"/>
</dbReference>
<sequence>MFLQERTSKRTEIRLISDSKETQIGKSYPGVSAHRCVPIMNESSSPEVCYPPMPYENSRRLLVVCYSIVFALGLPANCFTTWLTFIQIRGKNVLAIYIFGLSLCELMYLSTLPLWAIYVQNQHRWEMGSMACKLTGYIFFCNIYISILLLCCISIDRYVAVVYALESKGARHQRTAIFITFILFSAVLVIHCPVFILQDGEQTSNRTTCFETLPLNLQLAYFNFARFLIGFAIPCIILIFTNYRIFQSTEISNSLGERQKAKVKYLAMAVITIFLICFAPYHLVLLIRSINFLLHQKDSCSFEHHIYSTSAAFLCLSTANSVADPIIYVLASEHARKDFYRSLTRWRYPSSTNTSLKLKNSKESQEAAQTSENLNLTTLSKEQ</sequence>
<dbReference type="InterPro" id="IPR005388">
    <property type="entry name" value="G2A_lysphc_rcpt"/>
</dbReference>
<feature type="transmembrane region" description="Helical" evidence="14">
    <location>
        <begin position="61"/>
        <end position="86"/>
    </location>
</feature>
<dbReference type="CDD" id="cd15364">
    <property type="entry name" value="7tmA_GPR132_G2A"/>
    <property type="match status" value="1"/>
</dbReference>
<dbReference type="PRINTS" id="PR01563">
    <property type="entry name" value="G2ARECEPTOR"/>
</dbReference>
<keyword evidence="7 14" id="KW-0472">Membrane</keyword>
<dbReference type="AlphaFoldDB" id="A0A8C3I5Y5"/>
<dbReference type="GeneTree" id="ENSGT00950000183136"/>
<protein>
    <recommendedName>
        <fullName evidence="15">G-protein coupled receptors family 1 profile domain-containing protein</fullName>
    </recommendedName>
</protein>
<dbReference type="GO" id="GO:0005886">
    <property type="term" value="C:plasma membrane"/>
    <property type="evidence" value="ECO:0007669"/>
    <property type="project" value="UniProtKB-SubCell"/>
</dbReference>
<evidence type="ECO:0000256" key="7">
    <source>
        <dbReference type="ARBA" id="ARBA00023136"/>
    </source>
</evidence>
<evidence type="ECO:0000256" key="10">
    <source>
        <dbReference type="ARBA" id="ARBA00023180"/>
    </source>
</evidence>
<dbReference type="FunFam" id="1.20.1070.10:FF:000065">
    <property type="entry name" value="G-protein coupled receptor 4"/>
    <property type="match status" value="1"/>
</dbReference>
<feature type="transmembrane region" description="Helical" evidence="14">
    <location>
        <begin position="224"/>
        <end position="245"/>
    </location>
</feature>
<dbReference type="InterPro" id="IPR000276">
    <property type="entry name" value="GPCR_Rhodpsn"/>
</dbReference>
<evidence type="ECO:0000256" key="8">
    <source>
        <dbReference type="ARBA" id="ARBA00023157"/>
    </source>
</evidence>
<reference evidence="16" key="1">
    <citation type="submission" date="2025-08" db="UniProtKB">
        <authorList>
            <consortium name="Ensembl"/>
        </authorList>
    </citation>
    <scope>IDENTIFICATION</scope>
</reference>
<evidence type="ECO:0000256" key="4">
    <source>
        <dbReference type="ARBA" id="ARBA00022692"/>
    </source>
</evidence>
<keyword evidence="10" id="KW-0325">Glycoprotein</keyword>
<comment type="subcellular location">
    <subcellularLocation>
        <location evidence="1">Cell membrane</location>
        <topology evidence="1">Multi-pass membrane protein</topology>
    </subcellularLocation>
</comment>
<dbReference type="PANTHER" id="PTHR24234:SF7">
    <property type="entry name" value="G-PROTEIN COUPLED RECEPTOR 132-RELATED"/>
    <property type="match status" value="1"/>
</dbReference>
<keyword evidence="5 14" id="KW-1133">Transmembrane helix</keyword>
<evidence type="ECO:0000256" key="12">
    <source>
        <dbReference type="RuleBase" id="RU000688"/>
    </source>
</evidence>
<accession>A0A8C3I5Y5</accession>
<dbReference type="OMA" id="SLCELMY"/>
<dbReference type="Gene3D" id="1.20.1070.10">
    <property type="entry name" value="Rhodopsin 7-helix transmembrane proteins"/>
    <property type="match status" value="1"/>
</dbReference>
<evidence type="ECO:0000256" key="14">
    <source>
        <dbReference type="SAM" id="Phobius"/>
    </source>
</evidence>
<evidence type="ECO:0000256" key="5">
    <source>
        <dbReference type="ARBA" id="ARBA00022989"/>
    </source>
</evidence>
<proteinExistence type="inferred from homology"/>